<organism evidence="8 9">
    <name type="scientific">Pyrus ussuriensis x Pyrus communis</name>
    <dbReference type="NCBI Taxonomy" id="2448454"/>
    <lineage>
        <taxon>Eukaryota</taxon>
        <taxon>Viridiplantae</taxon>
        <taxon>Streptophyta</taxon>
        <taxon>Embryophyta</taxon>
        <taxon>Tracheophyta</taxon>
        <taxon>Spermatophyta</taxon>
        <taxon>Magnoliopsida</taxon>
        <taxon>eudicotyledons</taxon>
        <taxon>Gunneridae</taxon>
        <taxon>Pentapetalae</taxon>
        <taxon>rosids</taxon>
        <taxon>fabids</taxon>
        <taxon>Rosales</taxon>
        <taxon>Rosaceae</taxon>
        <taxon>Amygdaloideae</taxon>
        <taxon>Maleae</taxon>
        <taxon>Pyrus</taxon>
    </lineage>
</organism>
<dbReference type="GO" id="GO:0016020">
    <property type="term" value="C:membrane"/>
    <property type="evidence" value="ECO:0007669"/>
    <property type="project" value="UniProtKB-SubCell"/>
</dbReference>
<accession>A0A5N5H0I2</accession>
<keyword evidence="6 8" id="KW-0675">Receptor</keyword>
<dbReference type="AlphaFoldDB" id="A0A5N5H0I2"/>
<dbReference type="SUPFAM" id="SSF52058">
    <property type="entry name" value="L domain-like"/>
    <property type="match status" value="1"/>
</dbReference>
<dbReference type="PANTHER" id="PTHR48061:SF2">
    <property type="entry name" value="RECEPTOR LIKE PROTEIN 30-LIKE"/>
    <property type="match status" value="1"/>
</dbReference>
<keyword evidence="4" id="KW-1133">Transmembrane helix</keyword>
<keyword evidence="7" id="KW-0325">Glycoprotein</keyword>
<evidence type="ECO:0000256" key="3">
    <source>
        <dbReference type="ARBA" id="ARBA00022729"/>
    </source>
</evidence>
<protein>
    <submittedName>
        <fullName evidence="8">Receptor-like protein 12</fullName>
    </submittedName>
</protein>
<comment type="caution">
    <text evidence="8">The sequence shown here is derived from an EMBL/GenBank/DDBJ whole genome shotgun (WGS) entry which is preliminary data.</text>
</comment>
<evidence type="ECO:0000256" key="7">
    <source>
        <dbReference type="ARBA" id="ARBA00023180"/>
    </source>
</evidence>
<keyword evidence="2" id="KW-0812">Transmembrane</keyword>
<reference evidence="8 9" key="3">
    <citation type="submission" date="2019-11" db="EMBL/GenBank/DDBJ databases">
        <title>A de novo genome assembly of a pear dwarfing rootstock.</title>
        <authorList>
            <person name="Wang F."/>
            <person name="Wang J."/>
            <person name="Li S."/>
            <person name="Zhang Y."/>
            <person name="Fang M."/>
            <person name="Ma L."/>
            <person name="Zhao Y."/>
            <person name="Jiang S."/>
        </authorList>
    </citation>
    <scope>NUCLEOTIDE SEQUENCE [LARGE SCALE GENOMIC DNA]</scope>
    <source>
        <strain evidence="8">S2</strain>
        <tissue evidence="8">Leaf</tissue>
    </source>
</reference>
<dbReference type="InterPro" id="IPR001611">
    <property type="entry name" value="Leu-rich_rpt"/>
</dbReference>
<reference evidence="8 9" key="1">
    <citation type="submission" date="2019-09" db="EMBL/GenBank/DDBJ databases">
        <authorList>
            <person name="Ou C."/>
        </authorList>
    </citation>
    <scope>NUCLEOTIDE SEQUENCE [LARGE SCALE GENOMIC DNA]</scope>
    <source>
        <strain evidence="8">S2</strain>
        <tissue evidence="8">Leaf</tissue>
    </source>
</reference>
<evidence type="ECO:0000256" key="4">
    <source>
        <dbReference type="ARBA" id="ARBA00022989"/>
    </source>
</evidence>
<dbReference type="InterPro" id="IPR032675">
    <property type="entry name" value="LRR_dom_sf"/>
</dbReference>
<evidence type="ECO:0000256" key="1">
    <source>
        <dbReference type="ARBA" id="ARBA00004479"/>
    </source>
</evidence>
<dbReference type="InterPro" id="IPR046956">
    <property type="entry name" value="RLP23-like"/>
</dbReference>
<keyword evidence="9" id="KW-1185">Reference proteome</keyword>
<dbReference type="PANTHER" id="PTHR48061">
    <property type="entry name" value="LEUCINE-RICH REPEAT RECEPTOR PROTEIN KINASE EMS1-LIKE-RELATED"/>
    <property type="match status" value="1"/>
</dbReference>
<dbReference type="Gene3D" id="3.80.10.10">
    <property type="entry name" value="Ribonuclease Inhibitor"/>
    <property type="match status" value="2"/>
</dbReference>
<proteinExistence type="predicted"/>
<name>A0A5N5H0I2_9ROSA</name>
<evidence type="ECO:0000256" key="5">
    <source>
        <dbReference type="ARBA" id="ARBA00023136"/>
    </source>
</evidence>
<evidence type="ECO:0000256" key="6">
    <source>
        <dbReference type="ARBA" id="ARBA00023170"/>
    </source>
</evidence>
<dbReference type="EMBL" id="SMOL01000401">
    <property type="protein sequence ID" value="KAB2619552.1"/>
    <property type="molecule type" value="Genomic_DNA"/>
</dbReference>
<keyword evidence="3" id="KW-0732">Signal</keyword>
<reference evidence="9" key="2">
    <citation type="submission" date="2019-10" db="EMBL/GenBank/DDBJ databases">
        <title>A de novo genome assembly of a pear dwarfing rootstock.</title>
        <authorList>
            <person name="Wang F."/>
            <person name="Wang J."/>
            <person name="Li S."/>
            <person name="Zhang Y."/>
            <person name="Fang M."/>
            <person name="Ma L."/>
            <person name="Zhao Y."/>
            <person name="Jiang S."/>
        </authorList>
    </citation>
    <scope>NUCLEOTIDE SEQUENCE [LARGE SCALE GENOMIC DNA]</scope>
</reference>
<sequence length="250" mass="27918">MREGIHDSSSLFDLQHLQSLKFADNRYYGSQIPSAIGKLANLRYLNLSRNGFGGQIPIGISHLVKLTVLDLSENCLELKKPSLSMLVQSLTELQELYFDYVNLSAEKGGDWCKVISSSLPHLRALSLYNTSFPGFIDRCLAKLTSISVIRLDYTHLYSPVPAFFANFSNLTSLTLSTVDLLVNQMLQGSLPEFLKKGSLRILDLSITNFSGVLPVSIGNLKMLSEIDIPMCHYQLGREARDQVSGIYEDY</sequence>
<dbReference type="Proteomes" id="UP000327157">
    <property type="component" value="Chromosome 15"/>
</dbReference>
<dbReference type="Pfam" id="PF00560">
    <property type="entry name" value="LRR_1"/>
    <property type="match status" value="2"/>
</dbReference>
<evidence type="ECO:0000313" key="8">
    <source>
        <dbReference type="EMBL" id="KAB2619552.1"/>
    </source>
</evidence>
<evidence type="ECO:0000256" key="2">
    <source>
        <dbReference type="ARBA" id="ARBA00022692"/>
    </source>
</evidence>
<keyword evidence="5" id="KW-0472">Membrane</keyword>
<evidence type="ECO:0000313" key="9">
    <source>
        <dbReference type="Proteomes" id="UP000327157"/>
    </source>
</evidence>
<gene>
    <name evidence="8" type="ORF">D8674_015421</name>
</gene>
<comment type="subcellular location">
    <subcellularLocation>
        <location evidence="1">Membrane</location>
        <topology evidence="1">Single-pass type I membrane protein</topology>
    </subcellularLocation>
</comment>
<dbReference type="OrthoDB" id="1166609at2759"/>